<reference evidence="1 2" key="1">
    <citation type="submission" date="2020-07" db="EMBL/GenBank/DDBJ databases">
        <title>Sequencing the genomes of 1000 actinobacteria strains.</title>
        <authorList>
            <person name="Klenk H.-P."/>
        </authorList>
    </citation>
    <scope>NUCLEOTIDE SEQUENCE [LARGE SCALE GENOMIC DNA]</scope>
    <source>
        <strain evidence="1 2">DSM 21350</strain>
    </source>
</reference>
<accession>A0A7Y9J9E5</accession>
<evidence type="ECO:0000313" key="2">
    <source>
        <dbReference type="Proteomes" id="UP000535511"/>
    </source>
</evidence>
<evidence type="ECO:0000313" key="1">
    <source>
        <dbReference type="EMBL" id="NYD40522.1"/>
    </source>
</evidence>
<protein>
    <submittedName>
        <fullName evidence="1">Uncharacterized protein</fullName>
    </submittedName>
</protein>
<proteinExistence type="predicted"/>
<dbReference type="AlphaFoldDB" id="A0A7Y9J9E5"/>
<dbReference type="EMBL" id="JACCBG010000001">
    <property type="protein sequence ID" value="NYD40522.1"/>
    <property type="molecule type" value="Genomic_DNA"/>
</dbReference>
<keyword evidence="2" id="KW-1185">Reference proteome</keyword>
<gene>
    <name evidence="1" type="ORF">BJZ21_000605</name>
</gene>
<comment type="caution">
    <text evidence="1">The sequence shown here is derived from an EMBL/GenBank/DDBJ whole genome shotgun (WGS) entry which is preliminary data.</text>
</comment>
<name>A0A7Y9J9E5_9ACTN</name>
<dbReference type="Proteomes" id="UP000535511">
    <property type="component" value="Unassembled WGS sequence"/>
</dbReference>
<organism evidence="1 2">
    <name type="scientific">Nocardioides panaciterrulae</name>
    <dbReference type="NCBI Taxonomy" id="661492"/>
    <lineage>
        <taxon>Bacteria</taxon>
        <taxon>Bacillati</taxon>
        <taxon>Actinomycetota</taxon>
        <taxon>Actinomycetes</taxon>
        <taxon>Propionibacteriales</taxon>
        <taxon>Nocardioidaceae</taxon>
        <taxon>Nocardioides</taxon>
    </lineage>
</organism>
<sequence>MRGPDVARLVLGGLCLTRPGLPLRLTGATNGKGTRAVVRILGARYLVQGAGGPWLHRRWVPEADAAVDAIHAASMLGLAAVAPGHRRAALVSAALASGFAVADLTHPESGTNDRHAS</sequence>
<dbReference type="RefSeq" id="WP_179662400.1">
    <property type="nucleotide sequence ID" value="NZ_JACCBG010000001.1"/>
</dbReference>